<evidence type="ECO:0000313" key="1">
    <source>
        <dbReference type="EMBL" id="CAI72312.1"/>
    </source>
</evidence>
<dbReference type="AlphaFoldDB" id="Q572G3"/>
<reference evidence="1" key="1">
    <citation type="journal article" date="2005" name="Proc. Natl. Acad. Sci. U.S.A.">
        <title>An ancestral oomycete locus contains late blight avirulence gene Avr3a, encoding a protein that is recognized in the host cytoplasm.</title>
        <authorList>
            <person name="Armstrong M.R."/>
            <person name="Whisson S.C."/>
            <person name="Pritchard L."/>
            <person name="Bos J.I.B."/>
            <person name="Venter E."/>
            <person name="Avrova A.O."/>
            <person name="Rehmany A.P."/>
            <person name="Bohme U."/>
            <person name="Brooks K."/>
            <person name="Cherevach I."/>
            <person name="Hamlin N."/>
            <person name="White B."/>
            <person name="Fraser A."/>
            <person name="Lord A."/>
            <person name="Quail M.A."/>
            <person name="Churcher C."/>
            <person name="Hall N."/>
            <person name="Berriman M."/>
            <person name="Kamoun S."/>
            <person name="Beyon J.L."/>
            <person name="Birch P.R.J."/>
        </authorList>
    </citation>
    <scope>NUCLEOTIDE SEQUENCE</scope>
</reference>
<organism evidence="1">
    <name type="scientific">Phytophthora infestans</name>
    <name type="common">Potato late blight agent</name>
    <name type="synonym">Botrytis infestans</name>
    <dbReference type="NCBI Taxonomy" id="4787"/>
    <lineage>
        <taxon>Eukaryota</taxon>
        <taxon>Sar</taxon>
        <taxon>Stramenopiles</taxon>
        <taxon>Oomycota</taxon>
        <taxon>Peronosporomycetes</taxon>
        <taxon>Peronosporales</taxon>
        <taxon>Peronosporaceae</taxon>
        <taxon>Phytophthora</taxon>
    </lineage>
</organism>
<gene>
    <name evidence="1" type="ORF">PI49.0200c</name>
</gene>
<proteinExistence type="predicted"/>
<dbReference type="EMBL" id="AJ893357">
    <property type="protein sequence ID" value="CAI72312.1"/>
    <property type="molecule type" value="Genomic_DNA"/>
</dbReference>
<sequence>MGSSCFCLMRLHREARAGSSFVRGRNRRIFHPSCGKHQVDQKLSRESLPPAGASRCRAKSIKHLDQTLARRGRLHLQHFTAETTCMSPRAPATDRDISHSPRAHFSSEVFDPDRFDTASCKKATLLQLC</sequence>
<accession>Q572G3</accession>
<protein>
    <submittedName>
        <fullName evidence="1">Uncharacterized protein</fullName>
    </submittedName>
</protein>
<name>Q572G3_PHYIN</name>